<feature type="compositionally biased region" description="Low complexity" evidence="2">
    <location>
        <begin position="626"/>
        <end position="638"/>
    </location>
</feature>
<dbReference type="GO" id="GO:0004672">
    <property type="term" value="F:protein kinase activity"/>
    <property type="evidence" value="ECO:0007669"/>
    <property type="project" value="InterPro"/>
</dbReference>
<feature type="compositionally biased region" description="Basic and acidic residues" evidence="2">
    <location>
        <begin position="778"/>
        <end position="802"/>
    </location>
</feature>
<dbReference type="GO" id="GO:0005737">
    <property type="term" value="C:cytoplasm"/>
    <property type="evidence" value="ECO:0007669"/>
    <property type="project" value="TreeGrafter"/>
</dbReference>
<evidence type="ECO:0000256" key="1">
    <source>
        <dbReference type="PROSITE-ProRule" id="PRU00103"/>
    </source>
</evidence>
<dbReference type="GO" id="GO:0006409">
    <property type="term" value="P:tRNA export from nucleus"/>
    <property type="evidence" value="ECO:0007669"/>
    <property type="project" value="TreeGrafter"/>
</dbReference>
<dbReference type="InterPro" id="IPR021133">
    <property type="entry name" value="HEAT_type_2"/>
</dbReference>
<feature type="compositionally biased region" description="Low complexity" evidence="2">
    <location>
        <begin position="669"/>
        <end position="678"/>
    </location>
</feature>
<protein>
    <recommendedName>
        <fullName evidence="3">Protein kinase domain-containing protein</fullName>
    </recommendedName>
</protein>
<feature type="region of interest" description="Disordered" evidence="2">
    <location>
        <begin position="719"/>
        <end position="813"/>
    </location>
</feature>
<keyword evidence="5" id="KW-1185">Reference proteome</keyword>
<feature type="repeat" description="HEAT" evidence="1">
    <location>
        <begin position="529"/>
        <end position="563"/>
    </location>
</feature>
<organism evidence="4 5">
    <name type="scientific">Circinella minor</name>
    <dbReference type="NCBI Taxonomy" id="1195481"/>
    <lineage>
        <taxon>Eukaryota</taxon>
        <taxon>Fungi</taxon>
        <taxon>Fungi incertae sedis</taxon>
        <taxon>Mucoromycota</taxon>
        <taxon>Mucoromycotina</taxon>
        <taxon>Mucoromycetes</taxon>
        <taxon>Mucorales</taxon>
        <taxon>Lichtheimiaceae</taxon>
        <taxon>Circinella</taxon>
    </lineage>
</organism>
<dbReference type="Gene3D" id="3.30.200.20">
    <property type="entry name" value="Phosphorylase Kinase, domain 1"/>
    <property type="match status" value="1"/>
</dbReference>
<evidence type="ECO:0000313" key="4">
    <source>
        <dbReference type="EMBL" id="KAG2216995.1"/>
    </source>
</evidence>
<accession>A0A8H7VE20</accession>
<feature type="domain" description="Protein kinase" evidence="3">
    <location>
        <begin position="9"/>
        <end position="291"/>
    </location>
</feature>
<evidence type="ECO:0000259" key="3">
    <source>
        <dbReference type="PROSITE" id="PS50011"/>
    </source>
</evidence>
<evidence type="ECO:0000256" key="2">
    <source>
        <dbReference type="SAM" id="MobiDB-lite"/>
    </source>
</evidence>
<dbReference type="AlphaFoldDB" id="A0A8H7VE20"/>
<feature type="compositionally biased region" description="Basic residues" evidence="2">
    <location>
        <begin position="803"/>
        <end position="813"/>
    </location>
</feature>
<gene>
    <name evidence="4" type="ORF">INT45_003033</name>
</gene>
<reference evidence="4 5" key="1">
    <citation type="submission" date="2020-12" db="EMBL/GenBank/DDBJ databases">
        <title>Metabolic potential, ecology and presence of endohyphal bacteria is reflected in genomic diversity of Mucoromycotina.</title>
        <authorList>
            <person name="Muszewska A."/>
            <person name="Okrasinska A."/>
            <person name="Steczkiewicz K."/>
            <person name="Drgas O."/>
            <person name="Orlowska M."/>
            <person name="Perlinska-Lenart U."/>
            <person name="Aleksandrzak-Piekarczyk T."/>
            <person name="Szatraj K."/>
            <person name="Zielenkiewicz U."/>
            <person name="Pilsyk S."/>
            <person name="Malc E."/>
            <person name="Mieczkowski P."/>
            <person name="Kruszewska J.S."/>
            <person name="Biernat P."/>
            <person name="Pawlowska J."/>
        </authorList>
    </citation>
    <scope>NUCLEOTIDE SEQUENCE [LARGE SCALE GENOMIC DNA]</scope>
    <source>
        <strain evidence="4 5">CBS 142.35</strain>
    </source>
</reference>
<dbReference type="SUPFAM" id="SSF48371">
    <property type="entry name" value="ARM repeat"/>
    <property type="match status" value="1"/>
</dbReference>
<dbReference type="InterPro" id="IPR051177">
    <property type="entry name" value="CIK-Related_Protein"/>
</dbReference>
<feature type="compositionally biased region" description="Polar residues" evidence="2">
    <location>
        <begin position="757"/>
        <end position="766"/>
    </location>
</feature>
<comment type="caution">
    <text evidence="4">The sequence shown here is derived from an EMBL/GenBank/DDBJ whole genome shotgun (WGS) entry which is preliminary data.</text>
</comment>
<dbReference type="Proteomes" id="UP000646827">
    <property type="component" value="Unassembled WGS sequence"/>
</dbReference>
<feature type="compositionally biased region" description="Polar residues" evidence="2">
    <location>
        <begin position="647"/>
        <end position="661"/>
    </location>
</feature>
<name>A0A8H7VE20_9FUNG</name>
<dbReference type="PANTHER" id="PTHR12984">
    <property type="entry name" value="SCY1-RELATED S/T PROTEIN KINASE-LIKE"/>
    <property type="match status" value="1"/>
</dbReference>
<dbReference type="PROSITE" id="PS50011">
    <property type="entry name" value="PROTEIN_KINASE_DOM"/>
    <property type="match status" value="1"/>
</dbReference>
<dbReference type="GO" id="GO:0005524">
    <property type="term" value="F:ATP binding"/>
    <property type="evidence" value="ECO:0007669"/>
    <property type="project" value="InterPro"/>
</dbReference>
<dbReference type="PANTHER" id="PTHR12984:SF3">
    <property type="entry name" value="N-TERMINAL KINASE-LIKE PROTEIN"/>
    <property type="match status" value="1"/>
</dbReference>
<feature type="compositionally biased region" description="Low complexity" evidence="2">
    <location>
        <begin position="720"/>
        <end position="738"/>
    </location>
</feature>
<dbReference type="Gene3D" id="1.10.510.10">
    <property type="entry name" value="Transferase(Phosphotransferase) domain 1"/>
    <property type="match status" value="1"/>
</dbReference>
<dbReference type="InterPro" id="IPR000719">
    <property type="entry name" value="Prot_kinase_dom"/>
</dbReference>
<sequence>MAFLSGFVKSGLSLLGKDSASFPFSIGSKVDWYEDQSIWSLHHGTRKDDGAPVSVFTFDCTKNRDKIALARNAFKRLRTMRHPDLLRYIDGAETDQAIMFVTDPIEPLSNQLNQDPDSNLTLWGLYKVANALKFLNNDCGMIHGNVQVSSIFINAAGEWKLGGFELLSSMKDESPLILTLGGLAPEAQRYATPEVKKSGWTVIKEKNLTQDDKTQKKKKKSIPTAATDSYHLGCLIYETYNNRFDTTDRLLTQRGNIPSSMLDIYRALLRPSPANRADADAFLDEGLHSFFAQDFVQVNLFLENISIKEQSEREVFFRKLDNVINTFPNEFSKYKILPELVKAFEFGSGGAKALGAILKIGEHLDNQEYEKVIVDPIVRMFASPDRAIRVTLLENMPKFIEHIPNKAVNNQIFPHVATGFTDTVPIIREQTIKSILVIVPKLNDRIINYDLLKYLAKLQMDEEPGIRTNTTICLGKIAKHLNDGTRKKVLVPAFTRGLRDGFHHARIAALMALMATSEYYDPSESASRIVPSISQLLIDKEKTVRVQAFKAIHVFITRLQEHADTMPETALEPITATSSPTSNTEANVQAAGVSMAGVFGEATKGLAGWAVSSLNARLATPSGEINNPSDLTSNNNNNQEEERSLSAPISDSTQQGGSSRLNLAPLEMNDTNGWDNGNNDLIGFEENDGWEPFETPVQSEPEPITAILPSSTNNSRAAISTFGGSSSPATSPATSAVSKPISKAPMKLAPSKPKQLDVSTFVSEESNNNNNNNTPTISKEEKRAEMERRREERRQRMAELREKKKGGIGAKKI</sequence>
<dbReference type="InterPro" id="IPR011009">
    <property type="entry name" value="Kinase-like_dom_sf"/>
</dbReference>
<dbReference type="Gene3D" id="1.25.10.10">
    <property type="entry name" value="Leucine-rich Repeat Variant"/>
    <property type="match status" value="1"/>
</dbReference>
<dbReference type="PROSITE" id="PS50077">
    <property type="entry name" value="HEAT_REPEAT"/>
    <property type="match status" value="1"/>
</dbReference>
<dbReference type="OrthoDB" id="447103at2759"/>
<feature type="region of interest" description="Disordered" evidence="2">
    <location>
        <begin position="621"/>
        <end position="678"/>
    </location>
</feature>
<dbReference type="InterPro" id="IPR016024">
    <property type="entry name" value="ARM-type_fold"/>
</dbReference>
<dbReference type="InterPro" id="IPR011989">
    <property type="entry name" value="ARM-like"/>
</dbReference>
<proteinExistence type="predicted"/>
<dbReference type="SUPFAM" id="SSF56112">
    <property type="entry name" value="Protein kinase-like (PK-like)"/>
    <property type="match status" value="1"/>
</dbReference>
<dbReference type="EMBL" id="JAEPRB010000338">
    <property type="protein sequence ID" value="KAG2216995.1"/>
    <property type="molecule type" value="Genomic_DNA"/>
</dbReference>
<evidence type="ECO:0000313" key="5">
    <source>
        <dbReference type="Proteomes" id="UP000646827"/>
    </source>
</evidence>